<name>Q1PZK7_KUEST</name>
<feature type="binding site" evidence="10">
    <location>
        <begin position="140"/>
        <end position="142"/>
    </location>
    <ligand>
        <name>2-[(2R,5Z)-2-carboxy-4-methylthiazol-5(2H)-ylidene]ethyl phosphate</name>
        <dbReference type="ChEBI" id="CHEBI:62899"/>
    </ligand>
</feature>
<dbReference type="GO" id="GO:0005737">
    <property type="term" value="C:cytoplasm"/>
    <property type="evidence" value="ECO:0007669"/>
    <property type="project" value="TreeGrafter"/>
</dbReference>
<comment type="pathway">
    <text evidence="2 10 12">Cofactor biosynthesis; thiamine diphosphate biosynthesis; thiamine phosphate from 4-amino-2-methyl-5-diphosphomethylpyrimidine and 4-methyl-5-(2-phosphoethyl)-thiazole: step 1/1.</text>
</comment>
<accession>Q1PZK7</accession>
<evidence type="ECO:0000259" key="13">
    <source>
        <dbReference type="Pfam" id="PF02581"/>
    </source>
</evidence>
<reference evidence="15 18" key="5">
    <citation type="submission" date="2020-02" db="EMBL/GenBank/DDBJ databases">
        <title>Newly sequenced genome of strain CSTR1 showed variability in Candidatus Kuenenia stuttgartiensis genomes.</title>
        <authorList>
            <person name="Ding C."/>
            <person name="Adrian L."/>
        </authorList>
    </citation>
    <scope>NUCLEOTIDE SEQUENCE [LARGE SCALE GENOMIC DNA]</scope>
    <source>
        <strain evidence="15 18">CSTR1</strain>
    </source>
</reference>
<evidence type="ECO:0000256" key="11">
    <source>
        <dbReference type="RuleBase" id="RU003826"/>
    </source>
</evidence>
<dbReference type="KEGG" id="kst:KSMBR1_1520"/>
<dbReference type="Proteomes" id="UP000501926">
    <property type="component" value="Chromosome"/>
</dbReference>
<evidence type="ECO:0000256" key="9">
    <source>
        <dbReference type="ARBA" id="ARBA00047883"/>
    </source>
</evidence>
<dbReference type="EC" id="2.5.1.3" evidence="10"/>
<dbReference type="RefSeq" id="WP_099324770.1">
    <property type="nucleotide sequence ID" value="NZ_CP049055.1"/>
</dbReference>
<feature type="binding site" evidence="10">
    <location>
        <position position="75"/>
    </location>
    <ligand>
        <name>4-amino-2-methyl-5-(diphosphooxymethyl)pyrimidine</name>
        <dbReference type="ChEBI" id="CHEBI:57841"/>
    </ligand>
</feature>
<keyword evidence="5 10" id="KW-0460">Magnesium</keyword>
<dbReference type="CDD" id="cd00564">
    <property type="entry name" value="TMP_TenI"/>
    <property type="match status" value="1"/>
</dbReference>
<dbReference type="PANTHER" id="PTHR20857">
    <property type="entry name" value="THIAMINE-PHOSPHATE PYROPHOSPHORYLASE"/>
    <property type="match status" value="1"/>
</dbReference>
<feature type="binding site" evidence="10">
    <location>
        <begin position="191"/>
        <end position="192"/>
    </location>
    <ligand>
        <name>2-[(2R,5Z)-2-carboxy-4-methylthiazol-5(2H)-ylidene]ethyl phosphate</name>
        <dbReference type="ChEBI" id="CHEBI:62899"/>
    </ligand>
</feature>
<evidence type="ECO:0000256" key="4">
    <source>
        <dbReference type="ARBA" id="ARBA00022723"/>
    </source>
</evidence>
<comment type="similarity">
    <text evidence="10 11">Belongs to the thiamine-phosphate synthase family.</text>
</comment>
<comment type="catalytic activity">
    <reaction evidence="8 10 11">
        <text>2-(2-carboxy-4-methylthiazol-5-yl)ethyl phosphate + 4-amino-2-methyl-5-(diphosphooxymethyl)pyrimidine + 2 H(+) = thiamine phosphate + CO2 + diphosphate</text>
        <dbReference type="Rhea" id="RHEA:47848"/>
        <dbReference type="ChEBI" id="CHEBI:15378"/>
        <dbReference type="ChEBI" id="CHEBI:16526"/>
        <dbReference type="ChEBI" id="CHEBI:33019"/>
        <dbReference type="ChEBI" id="CHEBI:37575"/>
        <dbReference type="ChEBI" id="CHEBI:57841"/>
        <dbReference type="ChEBI" id="CHEBI:62890"/>
        <dbReference type="EC" id="2.5.1.3"/>
    </reaction>
</comment>
<dbReference type="GO" id="GO:0004789">
    <property type="term" value="F:thiamine-phosphate diphosphorylase activity"/>
    <property type="evidence" value="ECO:0007669"/>
    <property type="project" value="UniProtKB-UniRule"/>
</dbReference>
<dbReference type="NCBIfam" id="TIGR00693">
    <property type="entry name" value="thiE"/>
    <property type="match status" value="1"/>
</dbReference>
<dbReference type="EMBL" id="LT934425">
    <property type="protein sequence ID" value="SOH04019.1"/>
    <property type="molecule type" value="Genomic_DNA"/>
</dbReference>
<dbReference type="GO" id="GO:0009229">
    <property type="term" value="P:thiamine diphosphate biosynthetic process"/>
    <property type="evidence" value="ECO:0007669"/>
    <property type="project" value="UniProtKB-UniRule"/>
</dbReference>
<feature type="binding site" evidence="10">
    <location>
        <position position="143"/>
    </location>
    <ligand>
        <name>4-amino-2-methyl-5-(diphosphooxymethyl)pyrimidine</name>
        <dbReference type="ChEBI" id="CHEBI:57841"/>
    </ligand>
</feature>
<evidence type="ECO:0000256" key="10">
    <source>
        <dbReference type="HAMAP-Rule" id="MF_00097"/>
    </source>
</evidence>
<feature type="binding site" evidence="10">
    <location>
        <position position="114"/>
    </location>
    <ligand>
        <name>4-amino-2-methyl-5-(diphosphooxymethyl)pyrimidine</name>
        <dbReference type="ChEBI" id="CHEBI:57841"/>
    </ligand>
</feature>
<evidence type="ECO:0000256" key="3">
    <source>
        <dbReference type="ARBA" id="ARBA00022679"/>
    </source>
</evidence>
<dbReference type="SUPFAM" id="SSF51391">
    <property type="entry name" value="Thiamin phosphate synthase"/>
    <property type="match status" value="1"/>
</dbReference>
<reference evidence="14" key="2">
    <citation type="submission" date="2006-01" db="EMBL/GenBank/DDBJ databases">
        <authorList>
            <person name="Genoscope"/>
        </authorList>
    </citation>
    <scope>NUCLEOTIDE SEQUENCE</scope>
</reference>
<dbReference type="EMBL" id="CP049055">
    <property type="protein sequence ID" value="QII10111.1"/>
    <property type="molecule type" value="Genomic_DNA"/>
</dbReference>
<keyword evidence="4 10" id="KW-0479">Metal-binding</keyword>
<proteinExistence type="inferred from homology"/>
<dbReference type="Proteomes" id="UP000221734">
    <property type="component" value="Chromosome Kuenenia_stuttgartiensis_MBR1"/>
</dbReference>
<keyword evidence="17" id="KW-1185">Reference proteome</keyword>
<dbReference type="AlphaFoldDB" id="Q1PZK7"/>
<dbReference type="Pfam" id="PF02581">
    <property type="entry name" value="TMP-TENI"/>
    <property type="match status" value="1"/>
</dbReference>
<dbReference type="PANTHER" id="PTHR20857:SF15">
    <property type="entry name" value="THIAMINE-PHOSPHATE SYNTHASE"/>
    <property type="match status" value="1"/>
</dbReference>
<reference evidence="17" key="3">
    <citation type="submission" date="2017-10" db="EMBL/GenBank/DDBJ databases">
        <authorList>
            <person name="Frank J."/>
        </authorList>
    </citation>
    <scope>NUCLEOTIDE SEQUENCE [LARGE SCALE GENOMIC DNA]</scope>
</reference>
<evidence type="ECO:0000256" key="1">
    <source>
        <dbReference type="ARBA" id="ARBA00003814"/>
    </source>
</evidence>
<evidence type="ECO:0000313" key="17">
    <source>
        <dbReference type="Proteomes" id="UP000221734"/>
    </source>
</evidence>
<reference evidence="16" key="4">
    <citation type="submission" date="2017-10" db="EMBL/GenBank/DDBJ databases">
        <authorList>
            <person name="Banno H."/>
            <person name="Chua N.-H."/>
        </authorList>
    </citation>
    <scope>NUCLEOTIDE SEQUENCE [LARGE SCALE GENOMIC DNA]</scope>
    <source>
        <strain evidence="16">Kuenenia_mbr1_ru-nijmegen</strain>
    </source>
</reference>
<evidence type="ECO:0000256" key="6">
    <source>
        <dbReference type="ARBA" id="ARBA00022977"/>
    </source>
</evidence>
<dbReference type="GO" id="GO:0000287">
    <property type="term" value="F:magnesium ion binding"/>
    <property type="evidence" value="ECO:0007669"/>
    <property type="project" value="UniProtKB-UniRule"/>
</dbReference>
<comment type="function">
    <text evidence="1 10">Condenses 4-methyl-5-(beta-hydroxyethyl)thiazole monophosphate (THZ-P) and 2-methyl-4-amino-5-hydroxymethyl pyrimidine pyrophosphate (HMP-PP) to form thiamine monophosphate (TMP).</text>
</comment>
<dbReference type="EMBL" id="CT573072">
    <property type="protein sequence ID" value="CAJ72511.1"/>
    <property type="molecule type" value="Genomic_DNA"/>
</dbReference>
<evidence type="ECO:0000313" key="18">
    <source>
        <dbReference type="Proteomes" id="UP000501926"/>
    </source>
</evidence>
<dbReference type="InterPro" id="IPR036206">
    <property type="entry name" value="ThiamineP_synth_sf"/>
</dbReference>
<dbReference type="InterPro" id="IPR022998">
    <property type="entry name" value="ThiamineP_synth_TenI"/>
</dbReference>
<keyword evidence="3 10" id="KW-0808">Transferase</keyword>
<evidence type="ECO:0000313" key="16">
    <source>
        <dbReference type="EMBL" id="SOH04019.1"/>
    </source>
</evidence>
<feature type="binding site" evidence="10">
    <location>
        <begin position="43"/>
        <end position="47"/>
    </location>
    <ligand>
        <name>4-amino-2-methyl-5-(diphosphooxymethyl)pyrimidine</name>
        <dbReference type="ChEBI" id="CHEBI:57841"/>
    </ligand>
</feature>
<dbReference type="OrthoDB" id="9812206at2"/>
<evidence type="ECO:0000313" key="15">
    <source>
        <dbReference type="EMBL" id="QII10111.1"/>
    </source>
</evidence>
<dbReference type="InterPro" id="IPR013785">
    <property type="entry name" value="Aldolase_TIM"/>
</dbReference>
<evidence type="ECO:0000256" key="8">
    <source>
        <dbReference type="ARBA" id="ARBA00047851"/>
    </source>
</evidence>
<feature type="domain" description="Thiamine phosphate synthase/TenI" evidence="13">
    <location>
        <begin position="15"/>
        <end position="194"/>
    </location>
</feature>
<evidence type="ECO:0000256" key="5">
    <source>
        <dbReference type="ARBA" id="ARBA00022842"/>
    </source>
</evidence>
<evidence type="ECO:0000313" key="14">
    <source>
        <dbReference type="EMBL" id="CAJ72511.1"/>
    </source>
</evidence>
<reference evidence="14" key="1">
    <citation type="journal article" date="2006" name="Nature">
        <title>Deciphering the evolution and metabolism of an anammox bacterium from a community genome.</title>
        <authorList>
            <person name="Strous M."/>
            <person name="Pelletier E."/>
            <person name="Mangenot S."/>
            <person name="Rattei T."/>
            <person name="Lehner A."/>
            <person name="Taylor M.W."/>
            <person name="Horn M."/>
            <person name="Daims H."/>
            <person name="Bartol-Mavel D."/>
            <person name="Wincker P."/>
            <person name="Barbe V."/>
            <person name="Fonknechten N."/>
            <person name="Vallenet D."/>
            <person name="Segurens B."/>
            <person name="Schenowitz-Truong C."/>
            <person name="Medigue C."/>
            <person name="Collingro A."/>
            <person name="Snel B."/>
            <person name="Dutilh B.E."/>
            <person name="OpDenCamp H.J.M."/>
            <person name="vanDerDrift C."/>
            <person name="Cirpus I."/>
            <person name="vanDePas-Schoonen K.T."/>
            <person name="Harhangi H.R."/>
            <person name="vanNiftrik L."/>
            <person name="Schmid M."/>
            <person name="Keltjens J."/>
            <person name="vanDeVossenberg J."/>
            <person name="Kartal B."/>
            <person name="Meier H."/>
            <person name="Frishman D."/>
            <person name="Huynen M.A."/>
            <person name="Mewes H."/>
            <person name="Weissenbach J."/>
            <person name="Jetten M.S.M."/>
            <person name="Wagner M."/>
            <person name="LePaslier D."/>
        </authorList>
    </citation>
    <scope>NUCLEOTIDE SEQUENCE</scope>
</reference>
<dbReference type="Gene3D" id="3.20.20.70">
    <property type="entry name" value="Aldolase class I"/>
    <property type="match status" value="1"/>
</dbReference>
<organism evidence="14">
    <name type="scientific">Kuenenia stuttgartiensis</name>
    <dbReference type="NCBI Taxonomy" id="174633"/>
    <lineage>
        <taxon>Bacteria</taxon>
        <taxon>Pseudomonadati</taxon>
        <taxon>Planctomycetota</taxon>
        <taxon>Candidatus Brocadiia</taxon>
        <taxon>Candidatus Brocadiales</taxon>
        <taxon>Candidatus Brocadiaceae</taxon>
        <taxon>Candidatus Kuenenia</taxon>
    </lineage>
</organism>
<evidence type="ECO:0000256" key="12">
    <source>
        <dbReference type="RuleBase" id="RU004253"/>
    </source>
</evidence>
<sequence length="219" mass="23851">MPLQRKQSAYSPAFVLITDRKQSRLPLINAVKLALKGGVNTIQLREKDLPTKDIYSLACELRTITHGLNASLIINDRVDIVLAANADGVHLGWQSMPVSRVRNLIGFERIIGISAHNMQEALQARDSGADYITYGPIFKTPSKEGVVEPTGTESLRKLKEKIRIPVIALGGITVDNAESVMESGANGIAVVSSILKSDNPENTALRLYSIIQHHSKMSG</sequence>
<dbReference type="FunFam" id="3.20.20.70:FF:000096">
    <property type="entry name" value="Thiamine-phosphate synthase"/>
    <property type="match status" value="1"/>
</dbReference>
<feature type="binding site" evidence="10">
    <location>
        <position position="171"/>
    </location>
    <ligand>
        <name>2-[(2R,5Z)-2-carboxy-4-methylthiazol-5(2H)-ylidene]ethyl phosphate</name>
        <dbReference type="ChEBI" id="CHEBI:62899"/>
    </ligand>
</feature>
<keyword evidence="6 10" id="KW-0784">Thiamine biosynthesis</keyword>
<dbReference type="UniPathway" id="UPA00060">
    <property type="reaction ID" value="UER00141"/>
</dbReference>
<dbReference type="InterPro" id="IPR034291">
    <property type="entry name" value="TMP_synthase"/>
</dbReference>
<protein>
    <recommendedName>
        <fullName evidence="10">Thiamine-phosphate synthase</fullName>
        <shortName evidence="10">TP synthase</shortName>
        <shortName evidence="10">TPS</shortName>
        <ecNumber evidence="10">2.5.1.3</ecNumber>
    </recommendedName>
    <alternativeName>
        <fullName evidence="10">Thiamine-phosphate pyrophosphorylase</fullName>
        <shortName evidence="10">TMP pyrophosphorylase</shortName>
        <shortName evidence="10">TMP-PPase</shortName>
    </alternativeName>
</protein>
<comment type="cofactor">
    <cofactor evidence="10">
        <name>Mg(2+)</name>
        <dbReference type="ChEBI" id="CHEBI:18420"/>
    </cofactor>
    <text evidence="10">Binds 1 Mg(2+) ion per subunit.</text>
</comment>
<dbReference type="HAMAP" id="MF_00097">
    <property type="entry name" value="TMP_synthase"/>
    <property type="match status" value="1"/>
</dbReference>
<gene>
    <name evidence="14" type="primary">thiC</name>
    <name evidence="16" type="synonym">thiC_3</name>
    <name evidence="10 15" type="synonym">thiE</name>
    <name evidence="15" type="ORF">KsCSTR_07320</name>
    <name evidence="16" type="ORF">KSMBR1_1520</name>
    <name evidence="14" type="ORF">kustd1766</name>
</gene>
<evidence type="ECO:0000256" key="7">
    <source>
        <dbReference type="ARBA" id="ARBA00047334"/>
    </source>
</evidence>
<comment type="caution">
    <text evidence="10">Lacks conserved residue(s) required for the propagation of feature annotation.</text>
</comment>
<comment type="catalytic activity">
    <reaction evidence="7 10 11">
        <text>4-methyl-5-(2-phosphooxyethyl)-thiazole + 4-amino-2-methyl-5-(diphosphooxymethyl)pyrimidine + H(+) = thiamine phosphate + diphosphate</text>
        <dbReference type="Rhea" id="RHEA:22328"/>
        <dbReference type="ChEBI" id="CHEBI:15378"/>
        <dbReference type="ChEBI" id="CHEBI:33019"/>
        <dbReference type="ChEBI" id="CHEBI:37575"/>
        <dbReference type="ChEBI" id="CHEBI:57841"/>
        <dbReference type="ChEBI" id="CHEBI:58296"/>
        <dbReference type="EC" id="2.5.1.3"/>
    </reaction>
</comment>
<dbReference type="GO" id="GO:0009228">
    <property type="term" value="P:thiamine biosynthetic process"/>
    <property type="evidence" value="ECO:0007669"/>
    <property type="project" value="UniProtKB-KW"/>
</dbReference>
<comment type="catalytic activity">
    <reaction evidence="9 10 11">
        <text>2-[(2R,5Z)-2-carboxy-4-methylthiazol-5(2H)-ylidene]ethyl phosphate + 4-amino-2-methyl-5-(diphosphooxymethyl)pyrimidine + 2 H(+) = thiamine phosphate + CO2 + diphosphate</text>
        <dbReference type="Rhea" id="RHEA:47844"/>
        <dbReference type="ChEBI" id="CHEBI:15378"/>
        <dbReference type="ChEBI" id="CHEBI:16526"/>
        <dbReference type="ChEBI" id="CHEBI:33019"/>
        <dbReference type="ChEBI" id="CHEBI:37575"/>
        <dbReference type="ChEBI" id="CHEBI:57841"/>
        <dbReference type="ChEBI" id="CHEBI:62899"/>
        <dbReference type="EC" id="2.5.1.3"/>
    </reaction>
</comment>
<evidence type="ECO:0000256" key="2">
    <source>
        <dbReference type="ARBA" id="ARBA00005165"/>
    </source>
</evidence>
<feature type="binding site" evidence="10">
    <location>
        <position position="76"/>
    </location>
    <ligand>
        <name>Mg(2+)</name>
        <dbReference type="ChEBI" id="CHEBI:18420"/>
    </ligand>
</feature>